<reference evidence="2 3" key="1">
    <citation type="journal article" date="2017" name="G3 (Bethesda)">
        <title>First Draft Genome Sequence of the Pathogenic Fungus Lomentospora prolificans (Formerly Scedosporium prolificans).</title>
        <authorList>
            <person name="Luo R."/>
            <person name="Zimin A."/>
            <person name="Workman R."/>
            <person name="Fan Y."/>
            <person name="Pertea G."/>
            <person name="Grossman N."/>
            <person name="Wear M.P."/>
            <person name="Jia B."/>
            <person name="Miller H."/>
            <person name="Casadevall A."/>
            <person name="Timp W."/>
            <person name="Zhang S.X."/>
            <person name="Salzberg S.L."/>
        </authorList>
    </citation>
    <scope>NUCLEOTIDE SEQUENCE [LARGE SCALE GENOMIC DNA]</scope>
    <source>
        <strain evidence="2 3">JHH-5317</strain>
    </source>
</reference>
<name>A0A2N3NDJ9_9PEZI</name>
<keyword evidence="3" id="KW-1185">Reference proteome</keyword>
<feature type="domain" description="Carboxylesterase type B" evidence="1">
    <location>
        <begin position="9"/>
        <end position="485"/>
    </location>
</feature>
<sequence>MSSETPCPPEVKLPQGTYRGRLLPSSRYQPKPLDVFLGIPYACSTAGENRFRPAKPLQISEAGSEAVVDATELGPISPHTDAGAAPFPVGEDCLSVNVTRPALLKDKNERLPVLVYIHGGAFNMGFGADRDLASFVAHSKRDVVAVSFNYRLGVLGFLALEGKGGKEGMNLGLGDQRLAMEWVKDNIAAFGGDPGKITTMGISAGGHSVGHHILSYTPQTAPFHRAILESGSATSRAVWYPSHSRQKTQLADFLLAAGVSPTEPDPLRALRALPVSDLTTAACKVWQKYAPSVRWPFQPVIDNATSIPDKPLSLWEKGAGLRIPVITGFCTNEGTSFVPPCHSSPEFRSFFTTLVPTLTEADLDLLEDLYPAPPAQPDLESNDPRCQFAAPPPDPNLGPHWRRLEAAYAHYAYVAPVLYTAHRLSLSPNPPPVYVYEFAALSPPLCTANHTDETPFVTHCLPELEPHRGLVDTSASMHAWFSDFVAGDGALEGWPVFRSPLGADGAGVGKIMVFGRGNDERVAAERGGKANKGIPFEVRTMSDREVEQIKFWWDRTALSQGFGERQE</sequence>
<dbReference type="Pfam" id="PF00135">
    <property type="entry name" value="COesterase"/>
    <property type="match status" value="1"/>
</dbReference>
<dbReference type="VEuPathDB" id="FungiDB:jhhlp_002183"/>
<evidence type="ECO:0000313" key="2">
    <source>
        <dbReference type="EMBL" id="PKS10432.1"/>
    </source>
</evidence>
<evidence type="ECO:0000259" key="1">
    <source>
        <dbReference type="Pfam" id="PF00135"/>
    </source>
</evidence>
<accession>A0A2N3NDJ9</accession>
<gene>
    <name evidence="2" type="ORF">jhhlp_002183</name>
</gene>
<dbReference type="InterPro" id="IPR002018">
    <property type="entry name" value="CarbesteraseB"/>
</dbReference>
<dbReference type="InterPro" id="IPR029058">
    <property type="entry name" value="AB_hydrolase_fold"/>
</dbReference>
<organism evidence="2 3">
    <name type="scientific">Lomentospora prolificans</name>
    <dbReference type="NCBI Taxonomy" id="41688"/>
    <lineage>
        <taxon>Eukaryota</taxon>
        <taxon>Fungi</taxon>
        <taxon>Dikarya</taxon>
        <taxon>Ascomycota</taxon>
        <taxon>Pezizomycotina</taxon>
        <taxon>Sordariomycetes</taxon>
        <taxon>Hypocreomycetidae</taxon>
        <taxon>Microascales</taxon>
        <taxon>Microascaceae</taxon>
        <taxon>Lomentospora</taxon>
    </lineage>
</organism>
<dbReference type="InParanoid" id="A0A2N3NDJ9"/>
<dbReference type="Proteomes" id="UP000233524">
    <property type="component" value="Unassembled WGS sequence"/>
</dbReference>
<dbReference type="EMBL" id="NLAX01000008">
    <property type="protein sequence ID" value="PKS10432.1"/>
    <property type="molecule type" value="Genomic_DNA"/>
</dbReference>
<dbReference type="SUPFAM" id="SSF53474">
    <property type="entry name" value="alpha/beta-Hydrolases"/>
    <property type="match status" value="1"/>
</dbReference>
<dbReference type="PANTHER" id="PTHR11559">
    <property type="entry name" value="CARBOXYLESTERASE"/>
    <property type="match status" value="1"/>
</dbReference>
<proteinExistence type="predicted"/>
<dbReference type="InterPro" id="IPR050309">
    <property type="entry name" value="Type-B_Carboxylest/Lipase"/>
</dbReference>
<dbReference type="Gene3D" id="3.40.50.1820">
    <property type="entry name" value="alpha/beta hydrolase"/>
    <property type="match status" value="1"/>
</dbReference>
<protein>
    <recommendedName>
        <fullName evidence="1">Carboxylesterase type B domain-containing protein</fullName>
    </recommendedName>
</protein>
<dbReference type="OrthoDB" id="408631at2759"/>
<dbReference type="AlphaFoldDB" id="A0A2N3NDJ9"/>
<dbReference type="STRING" id="41688.A0A2N3NDJ9"/>
<evidence type="ECO:0000313" key="3">
    <source>
        <dbReference type="Proteomes" id="UP000233524"/>
    </source>
</evidence>
<comment type="caution">
    <text evidence="2">The sequence shown here is derived from an EMBL/GenBank/DDBJ whole genome shotgun (WGS) entry which is preliminary data.</text>
</comment>